<name>A0ABP6M2M5_9MICC</name>
<keyword evidence="4" id="KW-0489">Methyltransferase</keyword>
<feature type="region of interest" description="Disordered" evidence="2">
    <location>
        <begin position="155"/>
        <end position="189"/>
    </location>
</feature>
<evidence type="ECO:0000256" key="1">
    <source>
        <dbReference type="ARBA" id="ARBA00022679"/>
    </source>
</evidence>
<sequence length="240" mass="26002">MTRQFDAEYWEQHYQGSPGPYPSQTAMSSGPGDPNPHLVREISPLSPGRALDAGCGHGIEAAWLAEQGWKVTGVDISRTALDRAARILRARGMDTRVELIAADLTTWVPEGQYELVTTHYAHPTIPQLDFYRRVSGWVAPAGTLLIIGHLHGEGDAHEHDADAHGAPGRDADAHGTAEHDAPGHRGNPPLEAQVRAADVAALLDESSWRIETAAEMSRTTLRGQDSVTLHDVVVRAIRLS</sequence>
<gene>
    <name evidence="4" type="ORF">GCM10010529_27050</name>
</gene>
<keyword evidence="1" id="KW-0808">Transferase</keyword>
<dbReference type="SUPFAM" id="SSF53335">
    <property type="entry name" value="S-adenosyl-L-methionine-dependent methyltransferases"/>
    <property type="match status" value="1"/>
</dbReference>
<evidence type="ECO:0000313" key="4">
    <source>
        <dbReference type="EMBL" id="GAA3073705.1"/>
    </source>
</evidence>
<dbReference type="RefSeq" id="WP_344683314.1">
    <property type="nucleotide sequence ID" value="NZ_BAAAVT010000020.1"/>
</dbReference>
<keyword evidence="5" id="KW-1185">Reference proteome</keyword>
<feature type="region of interest" description="Disordered" evidence="2">
    <location>
        <begin position="13"/>
        <end position="38"/>
    </location>
</feature>
<evidence type="ECO:0000313" key="5">
    <source>
        <dbReference type="Proteomes" id="UP001500236"/>
    </source>
</evidence>
<dbReference type="EMBL" id="BAAAVT010000020">
    <property type="protein sequence ID" value="GAA3073705.1"/>
    <property type="molecule type" value="Genomic_DNA"/>
</dbReference>
<feature type="compositionally biased region" description="Basic and acidic residues" evidence="2">
    <location>
        <begin position="155"/>
        <end position="183"/>
    </location>
</feature>
<dbReference type="GO" id="GO:0008168">
    <property type="term" value="F:methyltransferase activity"/>
    <property type="evidence" value="ECO:0007669"/>
    <property type="project" value="UniProtKB-KW"/>
</dbReference>
<accession>A0ABP6M2M5</accession>
<dbReference type="Gene3D" id="3.40.50.150">
    <property type="entry name" value="Vaccinia Virus protein VP39"/>
    <property type="match status" value="1"/>
</dbReference>
<proteinExistence type="predicted"/>
<protein>
    <submittedName>
        <fullName evidence="4">Class I SAM-dependent methyltransferase</fullName>
    </submittedName>
</protein>
<reference evidence="5" key="1">
    <citation type="journal article" date="2019" name="Int. J. Syst. Evol. Microbiol.">
        <title>The Global Catalogue of Microorganisms (GCM) 10K type strain sequencing project: providing services to taxonomists for standard genome sequencing and annotation.</title>
        <authorList>
            <consortium name="The Broad Institute Genomics Platform"/>
            <consortium name="The Broad Institute Genome Sequencing Center for Infectious Disease"/>
            <person name="Wu L."/>
            <person name="Ma J."/>
        </authorList>
    </citation>
    <scope>NUCLEOTIDE SEQUENCE [LARGE SCALE GENOMIC DNA]</scope>
    <source>
        <strain evidence="5">JCM 14309</strain>
    </source>
</reference>
<dbReference type="PANTHER" id="PTHR43861">
    <property type="entry name" value="TRANS-ACONITATE 2-METHYLTRANSFERASE-RELATED"/>
    <property type="match status" value="1"/>
</dbReference>
<dbReference type="Proteomes" id="UP001500236">
    <property type="component" value="Unassembled WGS sequence"/>
</dbReference>
<organism evidence="4 5">
    <name type="scientific">Nesterenkonia aethiopica</name>
    <dbReference type="NCBI Taxonomy" id="269144"/>
    <lineage>
        <taxon>Bacteria</taxon>
        <taxon>Bacillati</taxon>
        <taxon>Actinomycetota</taxon>
        <taxon>Actinomycetes</taxon>
        <taxon>Micrococcales</taxon>
        <taxon>Micrococcaceae</taxon>
        <taxon>Nesterenkonia</taxon>
    </lineage>
</organism>
<dbReference type="InterPro" id="IPR029063">
    <property type="entry name" value="SAM-dependent_MTases_sf"/>
</dbReference>
<dbReference type="Pfam" id="PF13649">
    <property type="entry name" value="Methyltransf_25"/>
    <property type="match status" value="1"/>
</dbReference>
<dbReference type="PANTHER" id="PTHR43861:SF3">
    <property type="entry name" value="PUTATIVE (AFU_ORTHOLOGUE AFUA_2G14390)-RELATED"/>
    <property type="match status" value="1"/>
</dbReference>
<dbReference type="GO" id="GO:0032259">
    <property type="term" value="P:methylation"/>
    <property type="evidence" value="ECO:0007669"/>
    <property type="project" value="UniProtKB-KW"/>
</dbReference>
<feature type="domain" description="Methyltransferase" evidence="3">
    <location>
        <begin position="51"/>
        <end position="142"/>
    </location>
</feature>
<dbReference type="InterPro" id="IPR041698">
    <property type="entry name" value="Methyltransf_25"/>
</dbReference>
<dbReference type="CDD" id="cd02440">
    <property type="entry name" value="AdoMet_MTases"/>
    <property type="match status" value="1"/>
</dbReference>
<comment type="caution">
    <text evidence="4">The sequence shown here is derived from an EMBL/GenBank/DDBJ whole genome shotgun (WGS) entry which is preliminary data.</text>
</comment>
<evidence type="ECO:0000256" key="2">
    <source>
        <dbReference type="SAM" id="MobiDB-lite"/>
    </source>
</evidence>
<evidence type="ECO:0000259" key="3">
    <source>
        <dbReference type="Pfam" id="PF13649"/>
    </source>
</evidence>